<dbReference type="EMBL" id="CP163439">
    <property type="protein sequence ID" value="XDQ37412.1"/>
    <property type="molecule type" value="Genomic_DNA"/>
</dbReference>
<dbReference type="PANTHER" id="PTHR35526:SF3">
    <property type="entry name" value="ANTI-SIGMA-F FACTOR RSBW"/>
    <property type="match status" value="1"/>
</dbReference>
<keyword evidence="2" id="KW-0067">ATP-binding</keyword>
<protein>
    <submittedName>
        <fullName evidence="2">ATP-binding protein</fullName>
    </submittedName>
</protein>
<evidence type="ECO:0000256" key="1">
    <source>
        <dbReference type="SAM" id="MobiDB-lite"/>
    </source>
</evidence>
<dbReference type="Gene3D" id="3.30.565.10">
    <property type="entry name" value="Histidine kinase-like ATPase, C-terminal domain"/>
    <property type="match status" value="1"/>
</dbReference>
<dbReference type="InterPro" id="IPR036890">
    <property type="entry name" value="HATPase_C_sf"/>
</dbReference>
<organism evidence="2">
    <name type="scientific">Streptomyces sp. R28</name>
    <dbReference type="NCBI Taxonomy" id="3238628"/>
    <lineage>
        <taxon>Bacteria</taxon>
        <taxon>Bacillati</taxon>
        <taxon>Actinomycetota</taxon>
        <taxon>Actinomycetes</taxon>
        <taxon>Kitasatosporales</taxon>
        <taxon>Streptomycetaceae</taxon>
        <taxon>Streptomyces</taxon>
    </lineage>
</organism>
<reference evidence="2" key="1">
    <citation type="submission" date="2024-07" db="EMBL/GenBank/DDBJ databases">
        <authorList>
            <person name="Yu S.T."/>
        </authorList>
    </citation>
    <scope>NUCLEOTIDE SEQUENCE</scope>
    <source>
        <strain evidence="2">R28</strain>
    </source>
</reference>
<dbReference type="RefSeq" id="WP_369172166.1">
    <property type="nucleotide sequence ID" value="NZ_CP163439.1"/>
</dbReference>
<sequence>MERTTDDFRVTVWDHGSGAPTPLTASGDDERGPGLGIVETCADQWGVRDYPYGKAVWFSVSPKVNGGEA</sequence>
<keyword evidence="2" id="KW-0547">Nucleotide-binding</keyword>
<evidence type="ECO:0000313" key="2">
    <source>
        <dbReference type="EMBL" id="XDQ37412.1"/>
    </source>
</evidence>
<feature type="region of interest" description="Disordered" evidence="1">
    <location>
        <begin position="1"/>
        <end position="32"/>
    </location>
</feature>
<proteinExistence type="predicted"/>
<dbReference type="GO" id="GO:0005524">
    <property type="term" value="F:ATP binding"/>
    <property type="evidence" value="ECO:0007669"/>
    <property type="project" value="UniProtKB-KW"/>
</dbReference>
<accession>A0AB39Q4L7</accession>
<dbReference type="InterPro" id="IPR050267">
    <property type="entry name" value="Anti-sigma-factor_SerPK"/>
</dbReference>
<name>A0AB39Q4L7_9ACTN</name>
<dbReference type="PANTHER" id="PTHR35526">
    <property type="entry name" value="ANTI-SIGMA-F FACTOR RSBW-RELATED"/>
    <property type="match status" value="1"/>
</dbReference>
<gene>
    <name evidence="2" type="ORF">AB5J49_30995</name>
</gene>
<dbReference type="CDD" id="cd16936">
    <property type="entry name" value="HATPase_RsbW-like"/>
    <property type="match status" value="1"/>
</dbReference>
<dbReference type="AlphaFoldDB" id="A0AB39Q4L7"/>